<feature type="transmembrane region" description="Helical" evidence="1">
    <location>
        <begin position="29"/>
        <end position="47"/>
    </location>
</feature>
<sequence>MLAAMPKLRDERVAWLAVQDQLRRRSRRLGPWGWLLTIATLGAWAVLRSQRRGSARMAAYSLAVDHVTGYLDDDERETLRTHGTVPPWFLFEVERARWAARDKQSLPAGRETRLERRRRILLRVVLTGTVAATVLVLSPTVWVRAASLGRIGPASTAPEAGVAIVFGAQVAPGGQEPMPFLKGRLDVAAQLLTSGKVKALLISGDAQGGSGDEVRVMRDYLAGKGVDPARMVVDPHGLDTYDTCRRARDVYGVTKAILVSQELHLHRAVTLCRRLGVDAYGVPALCEGCQQVTIWYNTARDVAAGPKAAWEALRHRQAAVVSPPDPSLLQAMR</sequence>
<keyword evidence="1" id="KW-0812">Transmembrane</keyword>
<keyword evidence="1" id="KW-1133">Transmembrane helix</keyword>
<dbReference type="InterPro" id="IPR051599">
    <property type="entry name" value="Cell_Envelope_Assoc"/>
</dbReference>
<dbReference type="CDD" id="cd06259">
    <property type="entry name" value="YdcF-like"/>
    <property type="match status" value="1"/>
</dbReference>
<evidence type="ECO:0000313" key="3">
    <source>
        <dbReference type="EMBL" id="GAA1560864.1"/>
    </source>
</evidence>
<evidence type="ECO:0000313" key="4">
    <source>
        <dbReference type="Proteomes" id="UP001501470"/>
    </source>
</evidence>
<proteinExistence type="predicted"/>
<feature type="transmembrane region" description="Helical" evidence="1">
    <location>
        <begin position="120"/>
        <end position="142"/>
    </location>
</feature>
<accession>A0ABP4NI57</accession>
<protein>
    <recommendedName>
        <fullName evidence="2">DUF218 domain-containing protein</fullName>
    </recommendedName>
</protein>
<comment type="caution">
    <text evidence="3">The sequence shown here is derived from an EMBL/GenBank/DDBJ whole genome shotgun (WGS) entry which is preliminary data.</text>
</comment>
<dbReference type="InterPro" id="IPR003848">
    <property type="entry name" value="DUF218"/>
</dbReference>
<keyword evidence="4" id="KW-1185">Reference proteome</keyword>
<feature type="domain" description="DUF218" evidence="2">
    <location>
        <begin position="162"/>
        <end position="294"/>
    </location>
</feature>
<evidence type="ECO:0000256" key="1">
    <source>
        <dbReference type="SAM" id="Phobius"/>
    </source>
</evidence>
<organism evidence="3 4">
    <name type="scientific">Dactylosporangium maewongense</name>
    <dbReference type="NCBI Taxonomy" id="634393"/>
    <lineage>
        <taxon>Bacteria</taxon>
        <taxon>Bacillati</taxon>
        <taxon>Actinomycetota</taxon>
        <taxon>Actinomycetes</taxon>
        <taxon>Micromonosporales</taxon>
        <taxon>Micromonosporaceae</taxon>
        <taxon>Dactylosporangium</taxon>
    </lineage>
</organism>
<name>A0ABP4NI57_9ACTN</name>
<reference evidence="4" key="1">
    <citation type="journal article" date="2019" name="Int. J. Syst. Evol. Microbiol.">
        <title>The Global Catalogue of Microorganisms (GCM) 10K type strain sequencing project: providing services to taxonomists for standard genome sequencing and annotation.</title>
        <authorList>
            <consortium name="The Broad Institute Genomics Platform"/>
            <consortium name="The Broad Institute Genome Sequencing Center for Infectious Disease"/>
            <person name="Wu L."/>
            <person name="Ma J."/>
        </authorList>
    </citation>
    <scope>NUCLEOTIDE SEQUENCE [LARGE SCALE GENOMIC DNA]</scope>
    <source>
        <strain evidence="4">JCM 15933</strain>
    </source>
</reference>
<dbReference type="EMBL" id="BAAAQD010000030">
    <property type="protein sequence ID" value="GAA1560864.1"/>
    <property type="molecule type" value="Genomic_DNA"/>
</dbReference>
<dbReference type="Pfam" id="PF02698">
    <property type="entry name" value="DUF218"/>
    <property type="match status" value="1"/>
</dbReference>
<evidence type="ECO:0000259" key="2">
    <source>
        <dbReference type="Pfam" id="PF02698"/>
    </source>
</evidence>
<dbReference type="Proteomes" id="UP001501470">
    <property type="component" value="Unassembled WGS sequence"/>
</dbReference>
<keyword evidence="1" id="KW-0472">Membrane</keyword>
<gene>
    <name evidence="3" type="ORF">GCM10009827_097700</name>
</gene>
<dbReference type="PANTHER" id="PTHR30336">
    <property type="entry name" value="INNER MEMBRANE PROTEIN, PROBABLE PERMEASE"/>
    <property type="match status" value="1"/>
</dbReference>
<dbReference type="PANTHER" id="PTHR30336:SF6">
    <property type="entry name" value="INTEGRAL MEMBRANE PROTEIN"/>
    <property type="match status" value="1"/>
</dbReference>